<dbReference type="PANTHER" id="PTHR30041">
    <property type="entry name" value="ARSENATE REDUCTASE"/>
    <property type="match status" value="1"/>
</dbReference>
<organism evidence="3 4">
    <name type="scientific">Caldimonas aquatica</name>
    <dbReference type="NCBI Taxonomy" id="376175"/>
    <lineage>
        <taxon>Bacteria</taxon>
        <taxon>Pseudomonadati</taxon>
        <taxon>Pseudomonadota</taxon>
        <taxon>Betaproteobacteria</taxon>
        <taxon>Burkholderiales</taxon>
        <taxon>Sphaerotilaceae</taxon>
        <taxon>Caldimonas</taxon>
    </lineage>
</organism>
<evidence type="ECO:0000256" key="1">
    <source>
        <dbReference type="ARBA" id="ARBA00007198"/>
    </source>
</evidence>
<dbReference type="Pfam" id="PF03960">
    <property type="entry name" value="ArsC"/>
    <property type="match status" value="1"/>
</dbReference>
<reference evidence="3" key="1">
    <citation type="submission" date="2022-10" db="EMBL/GenBank/DDBJ databases">
        <title>Complete genome sequence of Schlegelella aquatica LMG 23380.</title>
        <authorList>
            <person name="Musilova J."/>
            <person name="Kourilova X."/>
            <person name="Bezdicek M."/>
            <person name="Hermankova K."/>
            <person name="Obruca S."/>
            <person name="Sedlar K."/>
        </authorList>
    </citation>
    <scope>NUCLEOTIDE SEQUENCE</scope>
    <source>
        <strain evidence="3">LMG 23380</strain>
    </source>
</reference>
<keyword evidence="4" id="KW-1185">Reference proteome</keyword>
<comment type="similarity">
    <text evidence="1 2">Belongs to the ArsC family.</text>
</comment>
<dbReference type="PANTHER" id="PTHR30041:SF8">
    <property type="entry name" value="PROTEIN YFFB"/>
    <property type="match status" value="1"/>
</dbReference>
<name>A0ABY6MVI0_9BURK</name>
<dbReference type="CDD" id="cd03035">
    <property type="entry name" value="ArsC_Yffb"/>
    <property type="match status" value="1"/>
</dbReference>
<protein>
    <submittedName>
        <fullName evidence="3">ArsC family reductase</fullName>
    </submittedName>
</protein>
<gene>
    <name evidence="3" type="ORF">OMP39_05390</name>
</gene>
<dbReference type="InterPro" id="IPR036249">
    <property type="entry name" value="Thioredoxin-like_sf"/>
</dbReference>
<dbReference type="SUPFAM" id="SSF52833">
    <property type="entry name" value="Thioredoxin-like"/>
    <property type="match status" value="1"/>
</dbReference>
<dbReference type="Proteomes" id="UP001163266">
    <property type="component" value="Chromosome"/>
</dbReference>
<evidence type="ECO:0000313" key="4">
    <source>
        <dbReference type="Proteomes" id="UP001163266"/>
    </source>
</evidence>
<evidence type="ECO:0000256" key="2">
    <source>
        <dbReference type="PROSITE-ProRule" id="PRU01282"/>
    </source>
</evidence>
<dbReference type="PROSITE" id="PS51353">
    <property type="entry name" value="ARSC"/>
    <property type="match status" value="1"/>
</dbReference>
<dbReference type="RefSeq" id="WP_264893780.1">
    <property type="nucleotide sequence ID" value="NZ_CP110257.1"/>
</dbReference>
<evidence type="ECO:0000313" key="3">
    <source>
        <dbReference type="EMBL" id="UZD56015.1"/>
    </source>
</evidence>
<accession>A0ABY6MVI0</accession>
<dbReference type="Gene3D" id="3.40.30.10">
    <property type="entry name" value="Glutaredoxin"/>
    <property type="match status" value="1"/>
</dbReference>
<dbReference type="NCBIfam" id="NF008107">
    <property type="entry name" value="PRK10853.1"/>
    <property type="match status" value="1"/>
</dbReference>
<dbReference type="InterPro" id="IPR006504">
    <property type="entry name" value="Tscrpt_reg_Spx/MgsR"/>
</dbReference>
<proteinExistence type="inferred from homology"/>
<sequence>MTEVTLYGIPNCDTVKKARRWLDEQGVPYRFHDFKKLGVPAERLAHWVATLGWEALVNRRGTTWRKLPAQEQARVVDAKSAEAALAAHPSLIKRPVVEAGAKVLVGFDEAAYATLK</sequence>
<dbReference type="NCBIfam" id="TIGR01617">
    <property type="entry name" value="arsC_related"/>
    <property type="match status" value="1"/>
</dbReference>
<dbReference type="EMBL" id="CP110257">
    <property type="protein sequence ID" value="UZD56015.1"/>
    <property type="molecule type" value="Genomic_DNA"/>
</dbReference>
<dbReference type="InterPro" id="IPR006660">
    <property type="entry name" value="Arsenate_reductase-like"/>
</dbReference>